<keyword evidence="1" id="KW-0285">Flavoprotein</keyword>
<gene>
    <name evidence="6" type="ORF">MNBD_ALPHA06-2235</name>
</gene>
<dbReference type="InterPro" id="IPR050461">
    <property type="entry name" value="Nitroreductase_HadB/RutE"/>
</dbReference>
<dbReference type="InterPro" id="IPR023936">
    <property type="entry name" value="RutE-like"/>
</dbReference>
<dbReference type="PANTHER" id="PTHR43543:SF1">
    <property type="entry name" value="MALONIC SEMIALDEHYDE REDUCTASE RUTE-RELATED"/>
    <property type="match status" value="1"/>
</dbReference>
<accession>A0A3B0SK06</accession>
<reference evidence="6" key="1">
    <citation type="submission" date="2018-06" db="EMBL/GenBank/DDBJ databases">
        <authorList>
            <person name="Zhirakovskaya E."/>
        </authorList>
    </citation>
    <scope>NUCLEOTIDE SEQUENCE</scope>
</reference>
<name>A0A3B0SK06_9ZZZZ</name>
<keyword evidence="2" id="KW-0288">FMN</keyword>
<protein>
    <submittedName>
        <fullName evidence="6">Probable NADH dehydrogenase/NAD(P)H nitroreductase</fullName>
    </submittedName>
</protein>
<evidence type="ECO:0000256" key="1">
    <source>
        <dbReference type="ARBA" id="ARBA00022630"/>
    </source>
</evidence>
<dbReference type="CDD" id="cd02148">
    <property type="entry name" value="RutE-like"/>
    <property type="match status" value="1"/>
</dbReference>
<dbReference type="HAMAP" id="MF_01204">
    <property type="entry name" value="Oxidoreductase_RutE_HadB"/>
    <property type="match status" value="1"/>
</dbReference>
<dbReference type="NCBIfam" id="NF003768">
    <property type="entry name" value="PRK05365.1"/>
    <property type="match status" value="1"/>
</dbReference>
<dbReference type="SUPFAM" id="SSF55469">
    <property type="entry name" value="FMN-dependent nitroreductase-like"/>
    <property type="match status" value="1"/>
</dbReference>
<dbReference type="PANTHER" id="PTHR43543">
    <property type="entry name" value="MALONIC SEMIALDEHYDE REDUCTASE RUTE-RELATED"/>
    <property type="match status" value="1"/>
</dbReference>
<keyword evidence="3" id="KW-0521">NADP</keyword>
<sequence length="200" mass="22152">MNHPVSDTALDQLFRNARTANAWCDEDVPEVLIRAVYDLTKMGPTSANICPARFLWIRSDAAKQKLKPLLMAGNDSKVLTAPWTVIIAWDEKFEDQVPKLFPHNPEAKNWFSDPEAHLDAALRNSTLQGAYLMLAARALGMDCGPMSGFDKAGVDAAFFANDPKRTHWRSNFICALGRADASATFARSPRLSFEQAGEII</sequence>
<evidence type="ECO:0000256" key="3">
    <source>
        <dbReference type="ARBA" id="ARBA00022857"/>
    </source>
</evidence>
<evidence type="ECO:0000256" key="4">
    <source>
        <dbReference type="ARBA" id="ARBA00023002"/>
    </source>
</evidence>
<dbReference type="InterPro" id="IPR029479">
    <property type="entry name" value="Nitroreductase"/>
</dbReference>
<evidence type="ECO:0000256" key="2">
    <source>
        <dbReference type="ARBA" id="ARBA00022643"/>
    </source>
</evidence>
<dbReference type="Gene3D" id="3.40.109.10">
    <property type="entry name" value="NADH Oxidase"/>
    <property type="match status" value="1"/>
</dbReference>
<dbReference type="GO" id="GO:0016491">
    <property type="term" value="F:oxidoreductase activity"/>
    <property type="evidence" value="ECO:0007669"/>
    <property type="project" value="UniProtKB-KW"/>
</dbReference>
<keyword evidence="4" id="KW-0560">Oxidoreductase</keyword>
<evidence type="ECO:0000259" key="5">
    <source>
        <dbReference type="Pfam" id="PF00881"/>
    </source>
</evidence>
<dbReference type="InterPro" id="IPR000415">
    <property type="entry name" value="Nitroreductase-like"/>
</dbReference>
<dbReference type="EMBL" id="UOEE01000310">
    <property type="protein sequence ID" value="VAW01089.1"/>
    <property type="molecule type" value="Genomic_DNA"/>
</dbReference>
<proteinExistence type="inferred from homology"/>
<evidence type="ECO:0000313" key="6">
    <source>
        <dbReference type="EMBL" id="VAW01089.1"/>
    </source>
</evidence>
<organism evidence="6">
    <name type="scientific">hydrothermal vent metagenome</name>
    <dbReference type="NCBI Taxonomy" id="652676"/>
    <lineage>
        <taxon>unclassified sequences</taxon>
        <taxon>metagenomes</taxon>
        <taxon>ecological metagenomes</taxon>
    </lineage>
</organism>
<feature type="domain" description="Nitroreductase" evidence="5">
    <location>
        <begin position="25"/>
        <end position="158"/>
    </location>
</feature>
<dbReference type="AlphaFoldDB" id="A0A3B0SK06"/>
<dbReference type="Pfam" id="PF00881">
    <property type="entry name" value="Nitroreductase"/>
    <property type="match status" value="1"/>
</dbReference>